<organism evidence="1 2">
    <name type="scientific">Pediococcus acidilactici</name>
    <dbReference type="NCBI Taxonomy" id="1254"/>
    <lineage>
        <taxon>Bacteria</taxon>
        <taxon>Bacillati</taxon>
        <taxon>Bacillota</taxon>
        <taxon>Bacilli</taxon>
        <taxon>Lactobacillales</taxon>
        <taxon>Lactobacillaceae</taxon>
        <taxon>Pediococcus</taxon>
        <taxon>Pediococcus acidilactici group</taxon>
    </lineage>
</organism>
<dbReference type="RefSeq" id="WP_005918468.1">
    <property type="nucleotide sequence ID" value="NZ_BJMF01000001.1"/>
</dbReference>
<evidence type="ECO:0000313" key="1">
    <source>
        <dbReference type="EMBL" id="MDV2620880.1"/>
    </source>
</evidence>
<gene>
    <name evidence="1" type="ORF">R0G89_03935</name>
</gene>
<accession>A0AAP3U2N2</accession>
<dbReference type="Proteomes" id="UP001280897">
    <property type="component" value="Unassembled WGS sequence"/>
</dbReference>
<comment type="caution">
    <text evidence="1">The sequence shown here is derived from an EMBL/GenBank/DDBJ whole genome shotgun (WGS) entry which is preliminary data.</text>
</comment>
<reference evidence="1" key="2">
    <citation type="submission" date="2023-10" db="EMBL/GenBank/DDBJ databases">
        <authorList>
            <person name="Khurajog B."/>
        </authorList>
    </citation>
    <scope>NUCLEOTIDE SEQUENCE</scope>
    <source>
        <strain evidence="1">BF9</strain>
    </source>
</reference>
<dbReference type="GeneID" id="57366763"/>
<name>A0AAP3U2N2_PEDAC</name>
<dbReference type="AlphaFoldDB" id="A0AAP3U2N2"/>
<proteinExistence type="predicted"/>
<evidence type="ECO:0000313" key="2">
    <source>
        <dbReference type="Proteomes" id="UP001280897"/>
    </source>
</evidence>
<protein>
    <submittedName>
        <fullName evidence="1">DUF2922 domain-containing protein</fullName>
    </submittedName>
</protein>
<dbReference type="InterPro" id="IPR021321">
    <property type="entry name" value="DUF2922"/>
</dbReference>
<dbReference type="Pfam" id="PF11148">
    <property type="entry name" value="DUF2922"/>
    <property type="match status" value="1"/>
</dbReference>
<reference evidence="1" key="1">
    <citation type="journal article" date="2023" name="PeerJ">
        <title>Selection and evaluation of lactic acid bacteria from chicken feces in Thailand as potential probiotics.</title>
        <authorList>
            <person name="Khurajog B."/>
            <person name="Disastra Y."/>
            <person name="Lawwyne L.D."/>
            <person name="Sirichokchatchawan W."/>
            <person name="Niyomtham W."/>
            <person name="Yindee J."/>
            <person name="Hampson D.J."/>
            <person name="Prapasarakul N."/>
        </authorList>
    </citation>
    <scope>NUCLEOTIDE SEQUENCE</scope>
    <source>
        <strain evidence="1">BF9</strain>
    </source>
</reference>
<sequence>MKQLDLEFLNAAGKTQHLKLKYAKQDLDEGTVRLAMEKMIDTKLFQKEGQLLYVTPKAAQYVETLHEPIFDDSKL</sequence>
<dbReference type="KEGG" id="paci:A4V11_06285"/>
<dbReference type="EMBL" id="JAWJAV010000002">
    <property type="protein sequence ID" value="MDV2620880.1"/>
    <property type="molecule type" value="Genomic_DNA"/>
</dbReference>